<gene>
    <name evidence="1" type="ORF">GCM10023350_29750</name>
</gene>
<dbReference type="Gene3D" id="2.30.110.10">
    <property type="entry name" value="Electron Transport, Fmn-binding Protein, Chain A"/>
    <property type="match status" value="1"/>
</dbReference>
<dbReference type="PANTHER" id="PTHR34071:SF2">
    <property type="entry name" value="FLAVIN-NUCLEOTIDE-BINDING PROTEIN"/>
    <property type="match status" value="1"/>
</dbReference>
<proteinExistence type="predicted"/>
<dbReference type="SUPFAM" id="SSF50475">
    <property type="entry name" value="FMN-binding split barrel"/>
    <property type="match status" value="1"/>
</dbReference>
<dbReference type="Proteomes" id="UP001499882">
    <property type="component" value="Unassembled WGS sequence"/>
</dbReference>
<keyword evidence="2" id="KW-1185">Reference proteome</keyword>
<name>A0ABP8Z0S9_9ACTN</name>
<dbReference type="PANTHER" id="PTHR34071">
    <property type="entry name" value="5-NITROIMIDAZOLE ANTIBIOTICS RESISTANCE PROTEIN, NIMA-FAMILY-RELATED PROTEIN-RELATED"/>
    <property type="match status" value="1"/>
</dbReference>
<dbReference type="Pfam" id="PF12900">
    <property type="entry name" value="Pyridox_ox_2"/>
    <property type="match status" value="1"/>
</dbReference>
<dbReference type="InterPro" id="IPR024747">
    <property type="entry name" value="Pyridox_Oxase-rel"/>
</dbReference>
<organism evidence="1 2">
    <name type="scientific">Nocardioides endophyticus</name>
    <dbReference type="NCBI Taxonomy" id="1353775"/>
    <lineage>
        <taxon>Bacteria</taxon>
        <taxon>Bacillati</taxon>
        <taxon>Actinomycetota</taxon>
        <taxon>Actinomycetes</taxon>
        <taxon>Propionibacteriales</taxon>
        <taxon>Nocardioidaceae</taxon>
        <taxon>Nocardioides</taxon>
    </lineage>
</organism>
<sequence length="240" mass="26240">MTNETGAAGRVMQRTDRTTLKRYPERASYDRDLIDPILDEALVCHMGFVVDDQPYVIPTLCARVGDFLYLHGSSASRALRTMSKAPRVCVTASLMDGLVLARSAFFHSVNYRAVVVLGAVTEVEDAAEKELALEAFTNALVPDRWSDVRRPTEKELKATKVLRMPLDEVSLKTRNGPPADEEADLALDAWAGVIPLEVRALPAVPDPALRPGIKMPRAISEFAVGTGEHPYEQHQSGGAS</sequence>
<comment type="caution">
    <text evidence="1">The sequence shown here is derived from an EMBL/GenBank/DDBJ whole genome shotgun (WGS) entry which is preliminary data.</text>
</comment>
<accession>A0ABP8Z0S9</accession>
<evidence type="ECO:0000313" key="2">
    <source>
        <dbReference type="Proteomes" id="UP001499882"/>
    </source>
</evidence>
<reference evidence="2" key="1">
    <citation type="journal article" date="2019" name="Int. J. Syst. Evol. Microbiol.">
        <title>The Global Catalogue of Microorganisms (GCM) 10K type strain sequencing project: providing services to taxonomists for standard genome sequencing and annotation.</title>
        <authorList>
            <consortium name="The Broad Institute Genomics Platform"/>
            <consortium name="The Broad Institute Genome Sequencing Center for Infectious Disease"/>
            <person name="Wu L."/>
            <person name="Ma J."/>
        </authorList>
    </citation>
    <scope>NUCLEOTIDE SEQUENCE [LARGE SCALE GENOMIC DNA]</scope>
    <source>
        <strain evidence="2">JCM 18532</strain>
    </source>
</reference>
<dbReference type="InterPro" id="IPR012349">
    <property type="entry name" value="Split_barrel_FMN-bd"/>
</dbReference>
<protein>
    <submittedName>
        <fullName evidence="1">Pyridoxamine 5'-phosphate oxidase family protein</fullName>
    </submittedName>
</protein>
<evidence type="ECO:0000313" key="1">
    <source>
        <dbReference type="EMBL" id="GAA4743095.1"/>
    </source>
</evidence>
<dbReference type="EMBL" id="BAABKN010000019">
    <property type="protein sequence ID" value="GAA4743095.1"/>
    <property type="molecule type" value="Genomic_DNA"/>
</dbReference>